<dbReference type="Proteomes" id="UP000238205">
    <property type="component" value="Unassembled WGS sequence"/>
</dbReference>
<dbReference type="PANTHER" id="PTHR37299:SF1">
    <property type="entry name" value="STAGE 0 SPORULATION PROTEIN A HOMOLOG"/>
    <property type="match status" value="1"/>
</dbReference>
<keyword evidence="4" id="KW-0238">DNA-binding</keyword>
<dbReference type="SUPFAM" id="SSF52172">
    <property type="entry name" value="CheY-like"/>
    <property type="match status" value="1"/>
</dbReference>
<dbReference type="InterPro" id="IPR007492">
    <property type="entry name" value="LytTR_DNA-bd_dom"/>
</dbReference>
<feature type="domain" description="Response regulatory" evidence="2">
    <location>
        <begin position="4"/>
        <end position="123"/>
    </location>
</feature>
<evidence type="ECO:0000259" key="3">
    <source>
        <dbReference type="PROSITE" id="PS50930"/>
    </source>
</evidence>
<dbReference type="OrthoDB" id="9809318at2"/>
<dbReference type="GO" id="GO:0003677">
    <property type="term" value="F:DNA binding"/>
    <property type="evidence" value="ECO:0007669"/>
    <property type="project" value="UniProtKB-KW"/>
</dbReference>
<evidence type="ECO:0000256" key="1">
    <source>
        <dbReference type="PROSITE-ProRule" id="PRU00169"/>
    </source>
</evidence>
<dbReference type="AlphaFoldDB" id="A0A2T0W654"/>
<feature type="modified residue" description="4-aspartylphosphate" evidence="1">
    <location>
        <position position="60"/>
    </location>
</feature>
<dbReference type="InterPro" id="IPR046947">
    <property type="entry name" value="LytR-like"/>
</dbReference>
<dbReference type="PANTHER" id="PTHR37299">
    <property type="entry name" value="TRANSCRIPTIONAL REGULATOR-RELATED"/>
    <property type="match status" value="1"/>
</dbReference>
<organism evidence="4 5">
    <name type="scientific">Alkalibacterium olivapovliticus</name>
    <dbReference type="NCBI Taxonomy" id="99907"/>
    <lineage>
        <taxon>Bacteria</taxon>
        <taxon>Bacillati</taxon>
        <taxon>Bacillota</taxon>
        <taxon>Bacilli</taxon>
        <taxon>Lactobacillales</taxon>
        <taxon>Carnobacteriaceae</taxon>
        <taxon>Alkalibacterium</taxon>
    </lineage>
</organism>
<dbReference type="PROSITE" id="PS50930">
    <property type="entry name" value="HTH_LYTTR"/>
    <property type="match status" value="1"/>
</dbReference>
<dbReference type="Gene3D" id="3.40.50.2300">
    <property type="match status" value="1"/>
</dbReference>
<dbReference type="SMART" id="SM00448">
    <property type="entry name" value="REC"/>
    <property type="match status" value="1"/>
</dbReference>
<dbReference type="Pfam" id="PF04397">
    <property type="entry name" value="LytTR"/>
    <property type="match status" value="1"/>
</dbReference>
<sequence>MNWRVALVDDEAIQLKLLKKMLVAYGETNEVSFDFSTFESSEAFLFHFEEDKAFDLLVLDIEMGKMNGMDLARYLRDQNHDIKLLFVTGYTDYIGQGYEVSALDYVLKPVKEEKLFQVLDRFQKTTPRDDIYVFVETSEGMSRIDQNSIFFLEANKHQTIISTVEGKFEVTEKFSHFEESLSSDQFIKTHRSYLVNIANIKSINKQDVVMDDQSTVPISRRKVKEVNQAFIEYYKRG</sequence>
<name>A0A2T0W654_9LACT</name>
<dbReference type="InterPro" id="IPR011006">
    <property type="entry name" value="CheY-like_superfamily"/>
</dbReference>
<protein>
    <submittedName>
        <fullName evidence="4">DNA-binding LytR/AlgR family response regulator</fullName>
    </submittedName>
</protein>
<dbReference type="EMBL" id="PVTO01000019">
    <property type="protein sequence ID" value="PRY81034.1"/>
    <property type="molecule type" value="Genomic_DNA"/>
</dbReference>
<dbReference type="Pfam" id="PF00072">
    <property type="entry name" value="Response_reg"/>
    <property type="match status" value="1"/>
</dbReference>
<dbReference type="InterPro" id="IPR001789">
    <property type="entry name" value="Sig_transdc_resp-reg_receiver"/>
</dbReference>
<evidence type="ECO:0000313" key="4">
    <source>
        <dbReference type="EMBL" id="PRY81034.1"/>
    </source>
</evidence>
<gene>
    <name evidence="4" type="ORF">CLV38_11944</name>
</gene>
<reference evidence="4 5" key="1">
    <citation type="submission" date="2018-03" db="EMBL/GenBank/DDBJ databases">
        <title>Genomic Encyclopedia of Archaeal and Bacterial Type Strains, Phase II (KMG-II): from individual species to whole genera.</title>
        <authorList>
            <person name="Goeker M."/>
        </authorList>
    </citation>
    <scope>NUCLEOTIDE SEQUENCE [LARGE SCALE GENOMIC DNA]</scope>
    <source>
        <strain evidence="4 5">DSM 13175</strain>
    </source>
</reference>
<dbReference type="GO" id="GO:0000156">
    <property type="term" value="F:phosphorelay response regulator activity"/>
    <property type="evidence" value="ECO:0007669"/>
    <property type="project" value="InterPro"/>
</dbReference>
<dbReference type="Gene3D" id="2.40.50.1020">
    <property type="entry name" value="LytTr DNA-binding domain"/>
    <property type="match status" value="1"/>
</dbReference>
<proteinExistence type="predicted"/>
<dbReference type="RefSeq" id="WP_106194676.1">
    <property type="nucleotide sequence ID" value="NZ_PVTO01000019.1"/>
</dbReference>
<dbReference type="PROSITE" id="PS50110">
    <property type="entry name" value="RESPONSE_REGULATORY"/>
    <property type="match status" value="1"/>
</dbReference>
<keyword evidence="1" id="KW-0597">Phosphoprotein</keyword>
<feature type="domain" description="HTH LytTR-type" evidence="3">
    <location>
        <begin position="135"/>
        <end position="232"/>
    </location>
</feature>
<evidence type="ECO:0000259" key="2">
    <source>
        <dbReference type="PROSITE" id="PS50110"/>
    </source>
</evidence>
<dbReference type="SMART" id="SM00850">
    <property type="entry name" value="LytTR"/>
    <property type="match status" value="1"/>
</dbReference>
<dbReference type="CDD" id="cd00156">
    <property type="entry name" value="REC"/>
    <property type="match status" value="1"/>
</dbReference>
<evidence type="ECO:0000313" key="5">
    <source>
        <dbReference type="Proteomes" id="UP000238205"/>
    </source>
</evidence>
<keyword evidence="5" id="KW-1185">Reference proteome</keyword>
<accession>A0A2T0W654</accession>
<comment type="caution">
    <text evidence="4">The sequence shown here is derived from an EMBL/GenBank/DDBJ whole genome shotgun (WGS) entry which is preliminary data.</text>
</comment>